<keyword evidence="2 7" id="KW-0436">Ligase</keyword>
<dbReference type="RefSeq" id="WP_102724371.1">
    <property type="nucleotide sequence ID" value="NZ_PNHG01000016.1"/>
</dbReference>
<dbReference type="PANTHER" id="PTHR43272">
    <property type="entry name" value="LONG-CHAIN-FATTY-ACID--COA LIGASE"/>
    <property type="match status" value="1"/>
</dbReference>
<keyword evidence="3" id="KW-0276">Fatty acid metabolism</keyword>
<evidence type="ECO:0000259" key="6">
    <source>
        <dbReference type="Pfam" id="PF00501"/>
    </source>
</evidence>
<accession>A0A2N6T3B4</accession>
<proteinExistence type="inferred from homology"/>
<dbReference type="Pfam" id="PF23562">
    <property type="entry name" value="AMP-binding_C_3"/>
    <property type="match status" value="1"/>
</dbReference>
<dbReference type="Pfam" id="PF00501">
    <property type="entry name" value="AMP-binding"/>
    <property type="match status" value="1"/>
</dbReference>
<evidence type="ECO:0000256" key="1">
    <source>
        <dbReference type="ARBA" id="ARBA00006432"/>
    </source>
</evidence>
<evidence type="ECO:0000313" key="7">
    <source>
        <dbReference type="EMBL" id="PMC63795.1"/>
    </source>
</evidence>
<dbReference type="InterPro" id="IPR020845">
    <property type="entry name" value="AMP-binding_CS"/>
</dbReference>
<dbReference type="PROSITE" id="PS00455">
    <property type="entry name" value="AMP_BINDING"/>
    <property type="match status" value="1"/>
</dbReference>
<keyword evidence="4" id="KW-0443">Lipid metabolism</keyword>
<gene>
    <name evidence="7" type="ORF">CJ203_09300</name>
</gene>
<keyword evidence="8" id="KW-1185">Reference proteome</keyword>
<dbReference type="Proteomes" id="UP000235836">
    <property type="component" value="Unassembled WGS sequence"/>
</dbReference>
<evidence type="ECO:0000313" key="8">
    <source>
        <dbReference type="Proteomes" id="UP000235836"/>
    </source>
</evidence>
<dbReference type="GO" id="GO:0016020">
    <property type="term" value="C:membrane"/>
    <property type="evidence" value="ECO:0007669"/>
    <property type="project" value="TreeGrafter"/>
</dbReference>
<evidence type="ECO:0000256" key="4">
    <source>
        <dbReference type="ARBA" id="ARBA00023098"/>
    </source>
</evidence>
<dbReference type="GO" id="GO:0004467">
    <property type="term" value="F:long-chain fatty acid-CoA ligase activity"/>
    <property type="evidence" value="ECO:0007669"/>
    <property type="project" value="TreeGrafter"/>
</dbReference>
<sequence>MALSTYTTPAPFTVAPDENCYSALVANAEARPDTVLFTKPEAHEWRDVTATEFVAEVREVAKGLIALGAQKGDRVALLSGARYEWALVDFAIMAAGLTTATIYPTSSLDQVQWIVEDSGAVIAIGERPEHGSMFSSVIDSDLREIMLFDEEPGAIATLKEAGQSVTDAELDERIAGIHHDDIASLVYTSGTTGRAKGCMITHLNWIFQIRGLLAHPAGQVAHRGNKVVTYLPLAHVMARSVHLAATIGETTQTHWQDVSTIAAEFQRVKPDLVLGVPRVYEKVRDAARRKASDGSAIGAKIFADAEKTAIAYSESLDHGSPSLLLRAKRALFDKLVYSKIREALGGKMAYGISGGSALGIPLGHFYRGAGLPVYEGYGLTETSSAAALSFGDDRKIGSVGKPMMGYTVKLTEEGEICFSGPGVFTGYWRNEEATKEALIDGFFHTGDLGHLDDDGNISITGRKKDILVTSGGKNVAPQPLEELLRQDPLISQAVVVGDGKPFIGVLVALDEDALNTWKAERGIDPDTPTYRLAKRNDLRMEIQDAINRTNQAVSKAEAIKKFRILPRDLTEADGELTPSLKVKRPAVLKSFDHQMRKLYP</sequence>
<dbReference type="PANTHER" id="PTHR43272:SF32">
    <property type="entry name" value="AMP-DEPENDENT SYNTHETASE_LIGASE DOMAIN-CONTAINING PROTEIN"/>
    <property type="match status" value="1"/>
</dbReference>
<name>A0A2N6T3B4_9CORY</name>
<evidence type="ECO:0000256" key="2">
    <source>
        <dbReference type="ARBA" id="ARBA00022598"/>
    </source>
</evidence>
<dbReference type="InterPro" id="IPR042099">
    <property type="entry name" value="ANL_N_sf"/>
</dbReference>
<dbReference type="CDD" id="cd05907">
    <property type="entry name" value="VL_LC_FACS_like"/>
    <property type="match status" value="1"/>
</dbReference>
<reference evidence="7 8" key="1">
    <citation type="submission" date="2017-09" db="EMBL/GenBank/DDBJ databases">
        <title>Bacterial strain isolated from the female urinary microbiota.</title>
        <authorList>
            <person name="Thomas-White K."/>
            <person name="Kumar N."/>
            <person name="Forster S."/>
            <person name="Putonti C."/>
            <person name="Lawley T."/>
            <person name="Wolfe A.J."/>
        </authorList>
    </citation>
    <scope>NUCLEOTIDE SEQUENCE [LARGE SCALE GENOMIC DNA]</scope>
    <source>
        <strain evidence="7 8">UMB0792</strain>
    </source>
</reference>
<dbReference type="InterPro" id="IPR000873">
    <property type="entry name" value="AMP-dep_synth/lig_dom"/>
</dbReference>
<protein>
    <recommendedName>
        <fullName evidence="5">Acyl-CoA synthetase</fullName>
    </recommendedName>
</protein>
<organism evidence="7 8">
    <name type="scientific">Corynebacterium tuscaniense</name>
    <dbReference type="NCBI Taxonomy" id="302449"/>
    <lineage>
        <taxon>Bacteria</taxon>
        <taxon>Bacillati</taxon>
        <taxon>Actinomycetota</taxon>
        <taxon>Actinomycetes</taxon>
        <taxon>Mycobacteriales</taxon>
        <taxon>Corynebacteriaceae</taxon>
        <taxon>Corynebacterium</taxon>
    </lineage>
</organism>
<dbReference type="Gene3D" id="3.40.50.12780">
    <property type="entry name" value="N-terminal domain of ligase-like"/>
    <property type="match status" value="1"/>
</dbReference>
<dbReference type="EMBL" id="PNHG01000016">
    <property type="protein sequence ID" value="PMC63795.1"/>
    <property type="molecule type" value="Genomic_DNA"/>
</dbReference>
<feature type="domain" description="AMP-dependent synthetase/ligase" evidence="6">
    <location>
        <begin position="26"/>
        <end position="428"/>
    </location>
</feature>
<dbReference type="SUPFAM" id="SSF56801">
    <property type="entry name" value="Acetyl-CoA synthetase-like"/>
    <property type="match status" value="1"/>
</dbReference>
<comment type="caution">
    <text evidence="7">The sequence shown here is derived from an EMBL/GenBank/DDBJ whole genome shotgun (WGS) entry which is preliminary data.</text>
</comment>
<evidence type="ECO:0000256" key="5">
    <source>
        <dbReference type="ARBA" id="ARBA00032875"/>
    </source>
</evidence>
<comment type="similarity">
    <text evidence="1">Belongs to the ATP-dependent AMP-binding enzyme family.</text>
</comment>
<evidence type="ECO:0000256" key="3">
    <source>
        <dbReference type="ARBA" id="ARBA00022832"/>
    </source>
</evidence>
<dbReference type="AlphaFoldDB" id="A0A2N6T3B4"/>